<comment type="caution">
    <text evidence="2">The sequence shown here is derived from an EMBL/GenBank/DDBJ whole genome shotgun (WGS) entry which is preliminary data.</text>
</comment>
<sequence length="230" mass="26915">MPYHDLSLARGLVAKHLQDLKTQTKSLFKRKDRPLDLPPSEPDYNTAPPSHWMGWWICSNCNEWAYPQHRLGPHPYGNLRCLNPDCKAVISPAAITSPALHRVTIVTPAQSFVPVACLAGAHREQIPYFTVCPCGLTHRARLYKQSLYRKWKHFPSSQQDESVIDKFRRFLKHKDKGDATLIEFEHVQCNKCYRKYDVHRWQHFAIYHDAVFHIDGRDEHGRWAEVRHKE</sequence>
<accession>A0A9P4U878</accession>
<name>A0A9P4U878_9PLEO</name>
<proteinExistence type="predicted"/>
<evidence type="ECO:0000313" key="3">
    <source>
        <dbReference type="Proteomes" id="UP000799764"/>
    </source>
</evidence>
<keyword evidence="3" id="KW-1185">Reference proteome</keyword>
<protein>
    <recommendedName>
        <fullName evidence="1">Probable double zinc ribbon domain-containing protein</fullName>
    </recommendedName>
</protein>
<reference evidence="2" key="1">
    <citation type="journal article" date="2020" name="Stud. Mycol.">
        <title>101 Dothideomycetes genomes: a test case for predicting lifestyles and emergence of pathogens.</title>
        <authorList>
            <person name="Haridas S."/>
            <person name="Albert R."/>
            <person name="Binder M."/>
            <person name="Bloem J."/>
            <person name="Labutti K."/>
            <person name="Salamov A."/>
            <person name="Andreopoulos B."/>
            <person name="Baker S."/>
            <person name="Barry K."/>
            <person name="Bills G."/>
            <person name="Bluhm B."/>
            <person name="Cannon C."/>
            <person name="Castanera R."/>
            <person name="Culley D."/>
            <person name="Daum C."/>
            <person name="Ezra D."/>
            <person name="Gonzalez J."/>
            <person name="Henrissat B."/>
            <person name="Kuo A."/>
            <person name="Liang C."/>
            <person name="Lipzen A."/>
            <person name="Lutzoni F."/>
            <person name="Magnuson J."/>
            <person name="Mondo S."/>
            <person name="Nolan M."/>
            <person name="Ohm R."/>
            <person name="Pangilinan J."/>
            <person name="Park H.-J."/>
            <person name="Ramirez L."/>
            <person name="Alfaro M."/>
            <person name="Sun H."/>
            <person name="Tritt A."/>
            <person name="Yoshinaga Y."/>
            <person name="Zwiers L.-H."/>
            <person name="Turgeon B."/>
            <person name="Goodwin S."/>
            <person name="Spatafora J."/>
            <person name="Crous P."/>
            <person name="Grigoriev I."/>
        </authorList>
    </citation>
    <scope>NUCLEOTIDE SEQUENCE</scope>
    <source>
        <strain evidence="2">CBS 690.94</strain>
    </source>
</reference>
<gene>
    <name evidence="2" type="ORF">P171DRAFT_446867</name>
</gene>
<feature type="domain" description="Probable double zinc ribbon" evidence="1">
    <location>
        <begin position="54"/>
        <end position="212"/>
    </location>
</feature>
<evidence type="ECO:0000313" key="2">
    <source>
        <dbReference type="EMBL" id="KAF2440930.1"/>
    </source>
</evidence>
<dbReference type="Pfam" id="PF26652">
    <property type="entry name" value="Zn_ribbon_double"/>
    <property type="match status" value="1"/>
</dbReference>
<dbReference type="AlphaFoldDB" id="A0A9P4U878"/>
<dbReference type="Proteomes" id="UP000799764">
    <property type="component" value="Unassembled WGS sequence"/>
</dbReference>
<dbReference type="EMBL" id="MU001506">
    <property type="protein sequence ID" value="KAF2440930.1"/>
    <property type="molecule type" value="Genomic_DNA"/>
</dbReference>
<dbReference type="InterPro" id="IPR058253">
    <property type="entry name" value="Zn_ribbon_double"/>
</dbReference>
<organism evidence="2 3">
    <name type="scientific">Karstenula rhodostoma CBS 690.94</name>
    <dbReference type="NCBI Taxonomy" id="1392251"/>
    <lineage>
        <taxon>Eukaryota</taxon>
        <taxon>Fungi</taxon>
        <taxon>Dikarya</taxon>
        <taxon>Ascomycota</taxon>
        <taxon>Pezizomycotina</taxon>
        <taxon>Dothideomycetes</taxon>
        <taxon>Pleosporomycetidae</taxon>
        <taxon>Pleosporales</taxon>
        <taxon>Massarineae</taxon>
        <taxon>Didymosphaeriaceae</taxon>
        <taxon>Karstenula</taxon>
    </lineage>
</organism>
<dbReference type="OrthoDB" id="3759180at2759"/>
<evidence type="ECO:0000259" key="1">
    <source>
        <dbReference type="Pfam" id="PF26652"/>
    </source>
</evidence>